<dbReference type="EMBL" id="OX451737">
    <property type="protein sequence ID" value="CAI8597072.1"/>
    <property type="molecule type" value="Genomic_DNA"/>
</dbReference>
<accession>A0AAV0ZK20</accession>
<evidence type="ECO:0000313" key="2">
    <source>
        <dbReference type="Proteomes" id="UP001157006"/>
    </source>
</evidence>
<protein>
    <submittedName>
        <fullName evidence="1">Uncharacterized protein</fullName>
    </submittedName>
</protein>
<sequence length="103" mass="11906">MRIGRVSMWDVSDEEWDDRVPIWGVSDVPEFRREIIELSRKGFLDRETFLDEFFFNTLLFNNNYKSDHALSFVPATFTTIGDSTLLDLISLEAEVVALNKEGA</sequence>
<organism evidence="1 2">
    <name type="scientific">Vicia faba</name>
    <name type="common">Broad bean</name>
    <name type="synonym">Faba vulgaris</name>
    <dbReference type="NCBI Taxonomy" id="3906"/>
    <lineage>
        <taxon>Eukaryota</taxon>
        <taxon>Viridiplantae</taxon>
        <taxon>Streptophyta</taxon>
        <taxon>Embryophyta</taxon>
        <taxon>Tracheophyta</taxon>
        <taxon>Spermatophyta</taxon>
        <taxon>Magnoliopsida</taxon>
        <taxon>eudicotyledons</taxon>
        <taxon>Gunneridae</taxon>
        <taxon>Pentapetalae</taxon>
        <taxon>rosids</taxon>
        <taxon>fabids</taxon>
        <taxon>Fabales</taxon>
        <taxon>Fabaceae</taxon>
        <taxon>Papilionoideae</taxon>
        <taxon>50 kb inversion clade</taxon>
        <taxon>NPAAA clade</taxon>
        <taxon>Hologalegina</taxon>
        <taxon>IRL clade</taxon>
        <taxon>Fabeae</taxon>
        <taxon>Vicia</taxon>
    </lineage>
</organism>
<name>A0AAV0ZK20_VICFA</name>
<keyword evidence="2" id="KW-1185">Reference proteome</keyword>
<gene>
    <name evidence="1" type="ORF">VFH_II064440</name>
</gene>
<proteinExistence type="predicted"/>
<evidence type="ECO:0000313" key="1">
    <source>
        <dbReference type="EMBL" id="CAI8597072.1"/>
    </source>
</evidence>
<dbReference type="Proteomes" id="UP001157006">
    <property type="component" value="Chromosome 2"/>
</dbReference>
<reference evidence="1 2" key="1">
    <citation type="submission" date="2023-01" db="EMBL/GenBank/DDBJ databases">
        <authorList>
            <person name="Kreplak J."/>
        </authorList>
    </citation>
    <scope>NUCLEOTIDE SEQUENCE [LARGE SCALE GENOMIC DNA]</scope>
</reference>
<dbReference type="AlphaFoldDB" id="A0AAV0ZK20"/>